<dbReference type="Proteomes" id="UP000269265">
    <property type="component" value="Unassembled WGS sequence"/>
</dbReference>
<comment type="caution">
    <text evidence="2">The sequence shown here is derived from an EMBL/GenBank/DDBJ whole genome shotgun (WGS) entry which is preliminary data.</text>
</comment>
<dbReference type="Gene3D" id="3.40.50.2000">
    <property type="entry name" value="Glycogen Phosphorylase B"/>
    <property type="match status" value="2"/>
</dbReference>
<evidence type="ECO:0000313" key="3">
    <source>
        <dbReference type="Proteomes" id="UP000269265"/>
    </source>
</evidence>
<evidence type="ECO:0000259" key="1">
    <source>
        <dbReference type="Pfam" id="PF13439"/>
    </source>
</evidence>
<keyword evidence="2" id="KW-0808">Transferase</keyword>
<keyword evidence="3" id="KW-1185">Reference proteome</keyword>
<dbReference type="InterPro" id="IPR028098">
    <property type="entry name" value="Glyco_trans_4-like_N"/>
</dbReference>
<sequence length="343" mass="38755">MKNRILVVGFNFSYHDEYSGYGRLMKFVQGCRVFDYTSIFSDGNYSFAGAVVRRLLIELMTVLKGLRVDVVHYIYPEGTVFISPLVLKHIFGKKVVMTFHLSPKWYSTYPARESLLKKCARRFFQGLAYRCVKTCDHAISLTTDAAAVYAKAYGLRGVSVVPHGIVVGPQPPPKLVVDKQVCIVGRNYRDIDFINAVLGNERAHGYTFHLVGVDFDRIYAPAGVAVHVHRERLSHAQYAEVLDRCLVMLLPLTFATANNAILEAYLHKVFVLTTRAGMNEDYLSDTLYEVQDPQAFFDRADKLFAGAAGVEIQEALMQARKSATDRFGWPGVVRQLYVIYDRL</sequence>
<evidence type="ECO:0000313" key="2">
    <source>
        <dbReference type="EMBL" id="RRS04343.1"/>
    </source>
</evidence>
<name>A0A426VBR5_9BURK</name>
<reference evidence="2 3" key="1">
    <citation type="submission" date="2018-12" db="EMBL/GenBank/DDBJ databases">
        <title>The whole draft genome of Aquabacterium sp. SJQ9.</title>
        <authorList>
            <person name="Sun L."/>
            <person name="Gao X."/>
            <person name="Chen W."/>
            <person name="Huang K."/>
        </authorList>
    </citation>
    <scope>NUCLEOTIDE SEQUENCE [LARGE SCALE GENOMIC DNA]</scope>
    <source>
        <strain evidence="2 3">SJQ9</strain>
    </source>
</reference>
<accession>A0A426VBR5</accession>
<dbReference type="SUPFAM" id="SSF53756">
    <property type="entry name" value="UDP-Glycosyltransferase/glycogen phosphorylase"/>
    <property type="match status" value="1"/>
</dbReference>
<gene>
    <name evidence="2" type="ORF">EIP75_10645</name>
</gene>
<dbReference type="Pfam" id="PF13692">
    <property type="entry name" value="Glyco_trans_1_4"/>
    <property type="match status" value="1"/>
</dbReference>
<feature type="domain" description="Glycosyltransferase subfamily 4-like N-terminal" evidence="1">
    <location>
        <begin position="55"/>
        <end position="165"/>
    </location>
</feature>
<dbReference type="EMBL" id="RSED01000007">
    <property type="protein sequence ID" value="RRS04343.1"/>
    <property type="molecule type" value="Genomic_DNA"/>
</dbReference>
<dbReference type="GO" id="GO:0016757">
    <property type="term" value="F:glycosyltransferase activity"/>
    <property type="evidence" value="ECO:0007669"/>
    <property type="project" value="UniProtKB-ARBA"/>
</dbReference>
<proteinExistence type="predicted"/>
<dbReference type="AlphaFoldDB" id="A0A426VBR5"/>
<dbReference type="Pfam" id="PF13439">
    <property type="entry name" value="Glyco_transf_4"/>
    <property type="match status" value="1"/>
</dbReference>
<protein>
    <submittedName>
        <fullName evidence="2">Glycosyltransferase family 1 protein</fullName>
    </submittedName>
</protein>
<organism evidence="2 3">
    <name type="scientific">Aquabacterium soli</name>
    <dbReference type="NCBI Taxonomy" id="2493092"/>
    <lineage>
        <taxon>Bacteria</taxon>
        <taxon>Pseudomonadati</taxon>
        <taxon>Pseudomonadota</taxon>
        <taxon>Betaproteobacteria</taxon>
        <taxon>Burkholderiales</taxon>
        <taxon>Aquabacterium</taxon>
    </lineage>
</organism>